<keyword evidence="9" id="KW-1185">Reference proteome</keyword>
<evidence type="ECO:0000256" key="2">
    <source>
        <dbReference type="ARBA" id="ARBA00009853"/>
    </source>
</evidence>
<feature type="transmembrane region" description="Helical" evidence="6">
    <location>
        <begin position="45"/>
        <end position="67"/>
    </location>
</feature>
<dbReference type="AlphaFoldDB" id="A0A545TXB2"/>
<evidence type="ECO:0000259" key="7">
    <source>
        <dbReference type="Pfam" id="PF00892"/>
    </source>
</evidence>
<feature type="transmembrane region" description="Helical" evidence="6">
    <location>
        <begin position="295"/>
        <end position="312"/>
    </location>
</feature>
<feature type="transmembrane region" description="Helical" evidence="6">
    <location>
        <begin position="157"/>
        <end position="177"/>
    </location>
</feature>
<proteinExistence type="inferred from homology"/>
<sequence length="314" mass="33128">MTAASHTQTQAPRDNLKLAVSVILVTVLTLSLNDALIKWVSTDLVLWQIFVLRSLFAVPLLLILLRVRFRRTPLRPRALGWTAARSLMLVFMWVAYYASLPHLQLSIAAASYYTLPIFITLFSALFVGERVGALGWLAVGLGFGGVGLVLKPTAGDFNLYALLPLLSAMLYALAMILTRTKCRDEHPLILSGALNLAFIAVGGIATLAGGITGGITGGFSGTASAASFLSPVWAPMAGGEVLAILLLTLAVLVASIGTAVAYQSGPSSVVATFDFAYVGFAVIWGFVFFAEVPDGMSLIGIALIVVAGVIAVRK</sequence>
<feature type="transmembrane region" description="Helical" evidence="6">
    <location>
        <begin position="18"/>
        <end position="39"/>
    </location>
</feature>
<comment type="caution">
    <text evidence="8">The sequence shown here is derived from an EMBL/GenBank/DDBJ whole genome shotgun (WGS) entry which is preliminary data.</text>
</comment>
<evidence type="ECO:0000256" key="6">
    <source>
        <dbReference type="SAM" id="Phobius"/>
    </source>
</evidence>
<feature type="transmembrane region" description="Helical" evidence="6">
    <location>
        <begin position="269"/>
        <end position="289"/>
    </location>
</feature>
<feature type="transmembrane region" description="Helical" evidence="6">
    <location>
        <begin position="105"/>
        <end position="127"/>
    </location>
</feature>
<dbReference type="Pfam" id="PF00892">
    <property type="entry name" value="EamA"/>
    <property type="match status" value="1"/>
</dbReference>
<dbReference type="EMBL" id="VHSH01000002">
    <property type="protein sequence ID" value="TQV81840.1"/>
    <property type="molecule type" value="Genomic_DNA"/>
</dbReference>
<dbReference type="GO" id="GO:0016020">
    <property type="term" value="C:membrane"/>
    <property type="evidence" value="ECO:0007669"/>
    <property type="project" value="UniProtKB-SubCell"/>
</dbReference>
<feature type="transmembrane region" description="Helical" evidence="6">
    <location>
        <begin position="134"/>
        <end position="151"/>
    </location>
</feature>
<dbReference type="PANTHER" id="PTHR22911:SF6">
    <property type="entry name" value="SOLUTE CARRIER FAMILY 35 MEMBER G1"/>
    <property type="match status" value="1"/>
</dbReference>
<evidence type="ECO:0000256" key="3">
    <source>
        <dbReference type="ARBA" id="ARBA00022692"/>
    </source>
</evidence>
<evidence type="ECO:0000313" key="9">
    <source>
        <dbReference type="Proteomes" id="UP000315252"/>
    </source>
</evidence>
<evidence type="ECO:0000313" key="8">
    <source>
        <dbReference type="EMBL" id="TQV81840.1"/>
    </source>
</evidence>
<gene>
    <name evidence="8" type="ORF">FKG95_06265</name>
</gene>
<dbReference type="OrthoDB" id="148351at2"/>
<feature type="transmembrane region" description="Helical" evidence="6">
    <location>
        <begin position="79"/>
        <end position="99"/>
    </location>
</feature>
<evidence type="ECO:0000256" key="5">
    <source>
        <dbReference type="ARBA" id="ARBA00023136"/>
    </source>
</evidence>
<dbReference type="SUPFAM" id="SSF103481">
    <property type="entry name" value="Multidrug resistance efflux transporter EmrE"/>
    <property type="match status" value="2"/>
</dbReference>
<organism evidence="8 9">
    <name type="scientific">Denitrobaculum tricleocarpae</name>
    <dbReference type="NCBI Taxonomy" id="2591009"/>
    <lineage>
        <taxon>Bacteria</taxon>
        <taxon>Pseudomonadati</taxon>
        <taxon>Pseudomonadota</taxon>
        <taxon>Alphaproteobacteria</taxon>
        <taxon>Rhodospirillales</taxon>
        <taxon>Rhodospirillaceae</taxon>
        <taxon>Denitrobaculum</taxon>
    </lineage>
</organism>
<reference evidence="8 9" key="1">
    <citation type="submission" date="2019-06" db="EMBL/GenBank/DDBJ databases">
        <title>Whole genome sequence for Rhodospirillaceae sp. R148.</title>
        <authorList>
            <person name="Wang G."/>
        </authorList>
    </citation>
    <scope>NUCLEOTIDE SEQUENCE [LARGE SCALE GENOMIC DNA]</scope>
    <source>
        <strain evidence="8 9">R148</strain>
    </source>
</reference>
<name>A0A545TXB2_9PROT</name>
<dbReference type="RefSeq" id="WP_142895471.1">
    <property type="nucleotide sequence ID" value="NZ_ML660053.1"/>
</dbReference>
<dbReference type="Proteomes" id="UP000315252">
    <property type="component" value="Unassembled WGS sequence"/>
</dbReference>
<comment type="subcellular location">
    <subcellularLocation>
        <location evidence="1">Membrane</location>
        <topology evidence="1">Multi-pass membrane protein</topology>
    </subcellularLocation>
</comment>
<dbReference type="InterPro" id="IPR037185">
    <property type="entry name" value="EmrE-like"/>
</dbReference>
<dbReference type="InterPro" id="IPR000620">
    <property type="entry name" value="EamA_dom"/>
</dbReference>
<feature type="domain" description="EamA" evidence="7">
    <location>
        <begin position="19"/>
        <end position="150"/>
    </location>
</feature>
<accession>A0A545TXB2</accession>
<evidence type="ECO:0000256" key="4">
    <source>
        <dbReference type="ARBA" id="ARBA00022989"/>
    </source>
</evidence>
<evidence type="ECO:0000256" key="1">
    <source>
        <dbReference type="ARBA" id="ARBA00004141"/>
    </source>
</evidence>
<protein>
    <submittedName>
        <fullName evidence="8">DMT family transporter</fullName>
    </submittedName>
</protein>
<keyword evidence="3 6" id="KW-0812">Transmembrane</keyword>
<keyword evidence="4 6" id="KW-1133">Transmembrane helix</keyword>
<dbReference type="PANTHER" id="PTHR22911">
    <property type="entry name" value="ACYL-MALONYL CONDENSING ENZYME-RELATED"/>
    <property type="match status" value="1"/>
</dbReference>
<comment type="similarity">
    <text evidence="2">Belongs to the drug/metabolite transporter (DMT) superfamily. 10 TMS drug/metabolite exporter (DME) (TC 2.A.7.3) family.</text>
</comment>
<keyword evidence="5 6" id="KW-0472">Membrane</keyword>
<feature type="transmembrane region" description="Helical" evidence="6">
    <location>
        <begin position="189"/>
        <end position="211"/>
    </location>
</feature>
<feature type="transmembrane region" description="Helical" evidence="6">
    <location>
        <begin position="241"/>
        <end position="262"/>
    </location>
</feature>